<dbReference type="RefSeq" id="WP_022514982.1">
    <property type="nucleotide sequence ID" value="NZ_JACOQH010000008.1"/>
</dbReference>
<dbReference type="PROSITE" id="PS51257">
    <property type="entry name" value="PROKAR_LIPOPROTEIN"/>
    <property type="match status" value="1"/>
</dbReference>
<comment type="caution">
    <text evidence="4">The sequence shown here is derived from an EMBL/GenBank/DDBJ whole genome shotgun (WGS) entry which is preliminary data.</text>
</comment>
<feature type="repeat" description="TPR" evidence="3">
    <location>
        <begin position="34"/>
        <end position="67"/>
    </location>
</feature>
<dbReference type="SUPFAM" id="SSF48452">
    <property type="entry name" value="TPR-like"/>
    <property type="match status" value="1"/>
</dbReference>
<dbReference type="PANTHER" id="PTHR44858">
    <property type="entry name" value="TETRATRICOPEPTIDE REPEAT PROTEIN 6"/>
    <property type="match status" value="1"/>
</dbReference>
<dbReference type="PANTHER" id="PTHR44858:SF1">
    <property type="entry name" value="UDP-N-ACETYLGLUCOSAMINE--PEPTIDE N-ACETYLGLUCOSAMINYLTRANSFERASE SPINDLY-RELATED"/>
    <property type="match status" value="1"/>
</dbReference>
<keyword evidence="1" id="KW-0677">Repeat</keyword>
<reference evidence="4 5" key="1">
    <citation type="submission" date="2020-08" db="EMBL/GenBank/DDBJ databases">
        <title>Genome public.</title>
        <authorList>
            <person name="Liu C."/>
            <person name="Sun Q."/>
        </authorList>
    </citation>
    <scope>NUCLEOTIDE SEQUENCE [LARGE SCALE GENOMIC DNA]</scope>
    <source>
        <strain evidence="4 5">BX0805</strain>
    </source>
</reference>
<dbReference type="EMBL" id="JACOQH010000008">
    <property type="protein sequence ID" value="MBC5754520.1"/>
    <property type="molecule type" value="Genomic_DNA"/>
</dbReference>
<dbReference type="Proteomes" id="UP000621540">
    <property type="component" value="Unassembled WGS sequence"/>
</dbReference>
<protein>
    <submittedName>
        <fullName evidence="4">Tetratricopeptide repeat protein</fullName>
    </submittedName>
</protein>
<gene>
    <name evidence="4" type="ORF">H8Z76_10930</name>
</gene>
<evidence type="ECO:0000256" key="2">
    <source>
        <dbReference type="ARBA" id="ARBA00022803"/>
    </source>
</evidence>
<evidence type="ECO:0000313" key="5">
    <source>
        <dbReference type="Proteomes" id="UP000621540"/>
    </source>
</evidence>
<dbReference type="Gene3D" id="1.25.40.10">
    <property type="entry name" value="Tetratricopeptide repeat domain"/>
    <property type="match status" value="1"/>
</dbReference>
<dbReference type="InterPro" id="IPR050498">
    <property type="entry name" value="Ycf3"/>
</dbReference>
<keyword evidence="2 3" id="KW-0802">TPR repeat</keyword>
<accession>A0ABR7IC56</accession>
<dbReference type="Pfam" id="PF13174">
    <property type="entry name" value="TPR_6"/>
    <property type="match status" value="1"/>
</dbReference>
<name>A0ABR7IC56_9FIRM</name>
<evidence type="ECO:0000313" key="4">
    <source>
        <dbReference type="EMBL" id="MBC5754520.1"/>
    </source>
</evidence>
<sequence>MKLQKIKIDGMLAAGILLAGMAAGCGNSKNKEDQEAYRQIGINNLEQGKYDDAVDAFQKALDQSLATIGAEELDICYYKAQAQYMAGDTKGALETYTALIDYDKKNADAYYLRGSLYLLEGEDKKALADYASAVENDDANYDLYIQAYSDLTDAGFSDEAKQYLEDAVQVSGKDAQDYAMRGKAYALLGEYDKAAEQLDKAVELKSDDAILYRAQVYEAAGDSDKAQSLYEEYVKTNEDNPAALGSLGSMLLEAGKYEDALNYIQTALASEDVEDEQNLRRNEILAYEYKGDFASAKEKMASYVEDYPEDETAAREYQFLQTR</sequence>
<dbReference type="PROSITE" id="PS50005">
    <property type="entry name" value="TPR"/>
    <property type="match status" value="4"/>
</dbReference>
<dbReference type="InterPro" id="IPR011990">
    <property type="entry name" value="TPR-like_helical_dom_sf"/>
</dbReference>
<evidence type="ECO:0000256" key="1">
    <source>
        <dbReference type="ARBA" id="ARBA00022737"/>
    </source>
</evidence>
<feature type="repeat" description="TPR" evidence="3">
    <location>
        <begin position="175"/>
        <end position="208"/>
    </location>
</feature>
<feature type="repeat" description="TPR" evidence="3">
    <location>
        <begin position="107"/>
        <end position="140"/>
    </location>
</feature>
<dbReference type="InterPro" id="IPR019734">
    <property type="entry name" value="TPR_rpt"/>
</dbReference>
<dbReference type="Pfam" id="PF13432">
    <property type="entry name" value="TPR_16"/>
    <property type="match status" value="3"/>
</dbReference>
<feature type="repeat" description="TPR" evidence="3">
    <location>
        <begin position="241"/>
        <end position="274"/>
    </location>
</feature>
<dbReference type="SMART" id="SM00028">
    <property type="entry name" value="TPR"/>
    <property type="match status" value="6"/>
</dbReference>
<keyword evidence="5" id="KW-1185">Reference proteome</keyword>
<evidence type="ECO:0000256" key="3">
    <source>
        <dbReference type="PROSITE-ProRule" id="PRU00339"/>
    </source>
</evidence>
<proteinExistence type="predicted"/>
<organism evidence="4 5">
    <name type="scientific">Roseburia yibonii</name>
    <dbReference type="NCBI Taxonomy" id="2763063"/>
    <lineage>
        <taxon>Bacteria</taxon>
        <taxon>Bacillati</taxon>
        <taxon>Bacillota</taxon>
        <taxon>Clostridia</taxon>
        <taxon>Lachnospirales</taxon>
        <taxon>Lachnospiraceae</taxon>
        <taxon>Roseburia</taxon>
    </lineage>
</organism>